<proteinExistence type="predicted"/>
<evidence type="ECO:0000313" key="5">
    <source>
        <dbReference type="Proteomes" id="UP000008744"/>
    </source>
</evidence>
<feature type="domain" description="Tim10-like" evidence="3">
    <location>
        <begin position="582"/>
        <end position="639"/>
    </location>
</feature>
<feature type="region of interest" description="Disordered" evidence="1">
    <location>
        <begin position="211"/>
        <end position="231"/>
    </location>
</feature>
<feature type="region of interest" description="Disordered" evidence="1">
    <location>
        <begin position="646"/>
        <end position="666"/>
    </location>
</feature>
<dbReference type="SUPFAM" id="SSF144122">
    <property type="entry name" value="Tim10-like"/>
    <property type="match status" value="1"/>
</dbReference>
<evidence type="ECO:0000256" key="2">
    <source>
        <dbReference type="SAM" id="Phobius"/>
    </source>
</evidence>
<dbReference type="Gene3D" id="1.10.287.810">
    <property type="entry name" value="Mitochondrial import inner membrane translocase subunit tim13 like domains"/>
    <property type="match status" value="1"/>
</dbReference>
<feature type="region of interest" description="Disordered" evidence="1">
    <location>
        <begin position="11"/>
        <end position="35"/>
    </location>
</feature>
<name>B4GWM9_DROPE</name>
<protein>
    <submittedName>
        <fullName evidence="4">GL16403</fullName>
    </submittedName>
</protein>
<dbReference type="SMR" id="B4GWM9"/>
<feature type="transmembrane region" description="Helical" evidence="2">
    <location>
        <begin position="41"/>
        <end position="62"/>
    </location>
</feature>
<keyword evidence="5" id="KW-1185">Reference proteome</keyword>
<dbReference type="Pfam" id="PF02953">
    <property type="entry name" value="zf-Tim10_DDP"/>
    <property type="match status" value="1"/>
</dbReference>
<dbReference type="EMBL" id="CH479194">
    <property type="protein sequence ID" value="EDW27113.1"/>
    <property type="molecule type" value="Genomic_DNA"/>
</dbReference>
<feature type="region of interest" description="Disordered" evidence="1">
    <location>
        <begin position="504"/>
        <end position="564"/>
    </location>
</feature>
<feature type="compositionally biased region" description="Basic and acidic residues" evidence="1">
    <location>
        <begin position="529"/>
        <end position="560"/>
    </location>
</feature>
<keyword evidence="2" id="KW-1133">Transmembrane helix</keyword>
<dbReference type="STRING" id="7234.B4GWM9"/>
<evidence type="ECO:0000259" key="3">
    <source>
        <dbReference type="Pfam" id="PF02953"/>
    </source>
</evidence>
<keyword evidence="2" id="KW-0812">Transmembrane</keyword>
<dbReference type="InterPro" id="IPR004217">
    <property type="entry name" value="Tim10-like"/>
</dbReference>
<gene>
    <name evidence="4" type="primary">Dper\GL16403</name>
    <name evidence="4" type="ORF">Dper_GL16403</name>
</gene>
<dbReference type="HOGENOM" id="CLU_412379_0_0_1"/>
<dbReference type="Proteomes" id="UP000008744">
    <property type="component" value="Unassembled WGS sequence"/>
</dbReference>
<reference evidence="4 5" key="1">
    <citation type="journal article" date="2007" name="Nature">
        <title>Evolution of genes and genomes on the Drosophila phylogeny.</title>
        <authorList>
            <consortium name="Drosophila 12 Genomes Consortium"/>
            <person name="Clark A.G."/>
            <person name="Eisen M.B."/>
            <person name="Smith D.R."/>
            <person name="Bergman C.M."/>
            <person name="Oliver B."/>
            <person name="Markow T.A."/>
            <person name="Kaufman T.C."/>
            <person name="Kellis M."/>
            <person name="Gelbart W."/>
            <person name="Iyer V.N."/>
            <person name="Pollard D.A."/>
            <person name="Sackton T.B."/>
            <person name="Larracuente A.M."/>
            <person name="Singh N.D."/>
            <person name="Abad J.P."/>
            <person name="Abt D.N."/>
            <person name="Adryan B."/>
            <person name="Aguade M."/>
            <person name="Akashi H."/>
            <person name="Anderson W.W."/>
            <person name="Aquadro C.F."/>
            <person name="Ardell D.H."/>
            <person name="Arguello R."/>
            <person name="Artieri C.G."/>
            <person name="Barbash D.A."/>
            <person name="Barker D."/>
            <person name="Barsanti P."/>
            <person name="Batterham P."/>
            <person name="Batzoglou S."/>
            <person name="Begun D."/>
            <person name="Bhutkar A."/>
            <person name="Blanco E."/>
            <person name="Bosak S.A."/>
            <person name="Bradley R.K."/>
            <person name="Brand A.D."/>
            <person name="Brent M.R."/>
            <person name="Brooks A.N."/>
            <person name="Brown R.H."/>
            <person name="Butlin R.K."/>
            <person name="Caggese C."/>
            <person name="Calvi B.R."/>
            <person name="Bernardo de Carvalho A."/>
            <person name="Caspi A."/>
            <person name="Castrezana S."/>
            <person name="Celniker S.E."/>
            <person name="Chang J.L."/>
            <person name="Chapple C."/>
            <person name="Chatterji S."/>
            <person name="Chinwalla A."/>
            <person name="Civetta A."/>
            <person name="Clifton S.W."/>
            <person name="Comeron J.M."/>
            <person name="Costello J.C."/>
            <person name="Coyne J.A."/>
            <person name="Daub J."/>
            <person name="David R.G."/>
            <person name="Delcher A.L."/>
            <person name="Delehaunty K."/>
            <person name="Do C.B."/>
            <person name="Ebling H."/>
            <person name="Edwards K."/>
            <person name="Eickbush T."/>
            <person name="Evans J.D."/>
            <person name="Filipski A."/>
            <person name="Findeiss S."/>
            <person name="Freyhult E."/>
            <person name="Fulton L."/>
            <person name="Fulton R."/>
            <person name="Garcia A.C."/>
            <person name="Gardiner A."/>
            <person name="Garfield D.A."/>
            <person name="Garvin B.E."/>
            <person name="Gibson G."/>
            <person name="Gilbert D."/>
            <person name="Gnerre S."/>
            <person name="Godfrey J."/>
            <person name="Good R."/>
            <person name="Gotea V."/>
            <person name="Gravely B."/>
            <person name="Greenberg A.J."/>
            <person name="Griffiths-Jones S."/>
            <person name="Gross S."/>
            <person name="Guigo R."/>
            <person name="Gustafson E.A."/>
            <person name="Haerty W."/>
            <person name="Hahn M.W."/>
            <person name="Halligan D.L."/>
            <person name="Halpern A.L."/>
            <person name="Halter G.M."/>
            <person name="Han M.V."/>
            <person name="Heger A."/>
            <person name="Hillier L."/>
            <person name="Hinrichs A.S."/>
            <person name="Holmes I."/>
            <person name="Hoskins R.A."/>
            <person name="Hubisz M.J."/>
            <person name="Hultmark D."/>
            <person name="Huntley M.A."/>
            <person name="Jaffe D.B."/>
            <person name="Jagadeeshan S."/>
            <person name="Jeck W.R."/>
            <person name="Johnson J."/>
            <person name="Jones C.D."/>
            <person name="Jordan W.C."/>
            <person name="Karpen G.H."/>
            <person name="Kataoka E."/>
            <person name="Keightley P.D."/>
            <person name="Kheradpour P."/>
            <person name="Kirkness E.F."/>
            <person name="Koerich L.B."/>
            <person name="Kristiansen K."/>
            <person name="Kudrna D."/>
            <person name="Kulathinal R.J."/>
            <person name="Kumar S."/>
            <person name="Kwok R."/>
            <person name="Lander E."/>
            <person name="Langley C.H."/>
            <person name="Lapoint R."/>
            <person name="Lazzaro B.P."/>
            <person name="Lee S.J."/>
            <person name="Levesque L."/>
            <person name="Li R."/>
            <person name="Lin C.F."/>
            <person name="Lin M.F."/>
            <person name="Lindblad-Toh K."/>
            <person name="Llopart A."/>
            <person name="Long M."/>
            <person name="Low L."/>
            <person name="Lozovsky E."/>
            <person name="Lu J."/>
            <person name="Luo M."/>
            <person name="Machado C.A."/>
            <person name="Makalowski W."/>
            <person name="Marzo M."/>
            <person name="Matsuda M."/>
            <person name="Matzkin L."/>
            <person name="McAllister B."/>
            <person name="McBride C.S."/>
            <person name="McKernan B."/>
            <person name="McKernan K."/>
            <person name="Mendez-Lago M."/>
            <person name="Minx P."/>
            <person name="Mollenhauer M.U."/>
            <person name="Montooth K."/>
            <person name="Mount S.M."/>
            <person name="Mu X."/>
            <person name="Myers E."/>
            <person name="Negre B."/>
            <person name="Newfeld S."/>
            <person name="Nielsen R."/>
            <person name="Noor M.A."/>
            <person name="O'Grady P."/>
            <person name="Pachter L."/>
            <person name="Papaceit M."/>
            <person name="Parisi M.J."/>
            <person name="Parisi M."/>
            <person name="Parts L."/>
            <person name="Pedersen J.S."/>
            <person name="Pesole G."/>
            <person name="Phillippy A.M."/>
            <person name="Ponting C.P."/>
            <person name="Pop M."/>
            <person name="Porcelli D."/>
            <person name="Powell J.R."/>
            <person name="Prohaska S."/>
            <person name="Pruitt K."/>
            <person name="Puig M."/>
            <person name="Quesneville H."/>
            <person name="Ram K.R."/>
            <person name="Rand D."/>
            <person name="Rasmussen M.D."/>
            <person name="Reed L.K."/>
            <person name="Reenan R."/>
            <person name="Reily A."/>
            <person name="Remington K.A."/>
            <person name="Rieger T.T."/>
            <person name="Ritchie M.G."/>
            <person name="Robin C."/>
            <person name="Rogers Y.H."/>
            <person name="Rohde C."/>
            <person name="Rozas J."/>
            <person name="Rubenfield M.J."/>
            <person name="Ruiz A."/>
            <person name="Russo S."/>
            <person name="Salzberg S.L."/>
            <person name="Sanchez-Gracia A."/>
            <person name="Saranga D.J."/>
            <person name="Sato H."/>
            <person name="Schaeffer S.W."/>
            <person name="Schatz M.C."/>
            <person name="Schlenke T."/>
            <person name="Schwartz R."/>
            <person name="Segarra C."/>
            <person name="Singh R.S."/>
            <person name="Sirot L."/>
            <person name="Sirota M."/>
            <person name="Sisneros N.B."/>
            <person name="Smith C.D."/>
            <person name="Smith T.F."/>
            <person name="Spieth J."/>
            <person name="Stage D.E."/>
            <person name="Stark A."/>
            <person name="Stephan W."/>
            <person name="Strausberg R.L."/>
            <person name="Strempel S."/>
            <person name="Sturgill D."/>
            <person name="Sutton G."/>
            <person name="Sutton G.G."/>
            <person name="Tao W."/>
            <person name="Teichmann S."/>
            <person name="Tobari Y.N."/>
            <person name="Tomimura Y."/>
            <person name="Tsolas J.M."/>
            <person name="Valente V.L."/>
            <person name="Venter E."/>
            <person name="Venter J.C."/>
            <person name="Vicario S."/>
            <person name="Vieira F.G."/>
            <person name="Vilella A.J."/>
            <person name="Villasante A."/>
            <person name="Walenz B."/>
            <person name="Wang J."/>
            <person name="Wasserman M."/>
            <person name="Watts T."/>
            <person name="Wilson D."/>
            <person name="Wilson R.K."/>
            <person name="Wing R.A."/>
            <person name="Wolfner M.F."/>
            <person name="Wong A."/>
            <person name="Wong G.K."/>
            <person name="Wu C.I."/>
            <person name="Wu G."/>
            <person name="Yamamoto D."/>
            <person name="Yang H.P."/>
            <person name="Yang S.P."/>
            <person name="Yorke J.A."/>
            <person name="Yoshida K."/>
            <person name="Zdobnov E."/>
            <person name="Zhang P."/>
            <person name="Zhang Y."/>
            <person name="Zimin A.V."/>
            <person name="Baldwin J."/>
            <person name="Abdouelleil A."/>
            <person name="Abdulkadir J."/>
            <person name="Abebe A."/>
            <person name="Abera B."/>
            <person name="Abreu J."/>
            <person name="Acer S.C."/>
            <person name="Aftuck L."/>
            <person name="Alexander A."/>
            <person name="An P."/>
            <person name="Anderson E."/>
            <person name="Anderson S."/>
            <person name="Arachi H."/>
            <person name="Azer M."/>
            <person name="Bachantsang P."/>
            <person name="Barry A."/>
            <person name="Bayul T."/>
            <person name="Berlin A."/>
            <person name="Bessette D."/>
            <person name="Bloom T."/>
            <person name="Blye J."/>
            <person name="Boguslavskiy L."/>
            <person name="Bonnet C."/>
            <person name="Boukhgalter B."/>
            <person name="Bourzgui I."/>
            <person name="Brown A."/>
            <person name="Cahill P."/>
            <person name="Channer S."/>
            <person name="Cheshatsang Y."/>
            <person name="Chuda L."/>
            <person name="Citroen M."/>
            <person name="Collymore A."/>
            <person name="Cooke P."/>
            <person name="Costello M."/>
            <person name="D'Aco K."/>
            <person name="Daza R."/>
            <person name="De Haan G."/>
            <person name="DeGray S."/>
            <person name="DeMaso C."/>
            <person name="Dhargay N."/>
            <person name="Dooley K."/>
            <person name="Dooley E."/>
            <person name="Doricent M."/>
            <person name="Dorje P."/>
            <person name="Dorjee K."/>
            <person name="Dupes A."/>
            <person name="Elong R."/>
            <person name="Falk J."/>
            <person name="Farina A."/>
            <person name="Faro S."/>
            <person name="Ferguson D."/>
            <person name="Fisher S."/>
            <person name="Foley C.D."/>
            <person name="Franke A."/>
            <person name="Friedrich D."/>
            <person name="Gadbois L."/>
            <person name="Gearin G."/>
            <person name="Gearin C.R."/>
            <person name="Giannoukos G."/>
            <person name="Goode T."/>
            <person name="Graham J."/>
            <person name="Grandbois E."/>
            <person name="Grewal S."/>
            <person name="Gyaltsen K."/>
            <person name="Hafez N."/>
            <person name="Hagos B."/>
            <person name="Hall J."/>
            <person name="Henson C."/>
            <person name="Hollinger A."/>
            <person name="Honan T."/>
            <person name="Huard M.D."/>
            <person name="Hughes L."/>
            <person name="Hurhula B."/>
            <person name="Husby M.E."/>
            <person name="Kamat A."/>
            <person name="Kanga B."/>
            <person name="Kashin S."/>
            <person name="Khazanovich D."/>
            <person name="Kisner P."/>
            <person name="Lance K."/>
            <person name="Lara M."/>
            <person name="Lee W."/>
            <person name="Lennon N."/>
            <person name="Letendre F."/>
            <person name="LeVine R."/>
            <person name="Lipovsky A."/>
            <person name="Liu X."/>
            <person name="Liu J."/>
            <person name="Liu S."/>
            <person name="Lokyitsang T."/>
            <person name="Lokyitsang Y."/>
            <person name="Lubonja R."/>
            <person name="Lui A."/>
            <person name="MacDonald P."/>
            <person name="Magnisalis V."/>
            <person name="Maru K."/>
            <person name="Matthews C."/>
            <person name="McCusker W."/>
            <person name="McDonough S."/>
            <person name="Mehta T."/>
            <person name="Meldrim J."/>
            <person name="Meneus L."/>
            <person name="Mihai O."/>
            <person name="Mihalev A."/>
            <person name="Mihova T."/>
            <person name="Mittelman R."/>
            <person name="Mlenga V."/>
            <person name="Montmayeur A."/>
            <person name="Mulrain L."/>
            <person name="Navidi A."/>
            <person name="Naylor J."/>
            <person name="Negash T."/>
            <person name="Nguyen T."/>
            <person name="Nguyen N."/>
            <person name="Nicol R."/>
            <person name="Norbu C."/>
            <person name="Norbu N."/>
            <person name="Novod N."/>
            <person name="O'Neill B."/>
            <person name="Osman S."/>
            <person name="Markiewicz E."/>
            <person name="Oyono O.L."/>
            <person name="Patti C."/>
            <person name="Phunkhang P."/>
            <person name="Pierre F."/>
            <person name="Priest M."/>
            <person name="Raghuraman S."/>
            <person name="Rege F."/>
            <person name="Reyes R."/>
            <person name="Rise C."/>
            <person name="Rogov P."/>
            <person name="Ross K."/>
            <person name="Ryan E."/>
            <person name="Settipalli S."/>
            <person name="Shea T."/>
            <person name="Sherpa N."/>
            <person name="Shi L."/>
            <person name="Shih D."/>
            <person name="Sparrow T."/>
            <person name="Spaulding J."/>
            <person name="Stalker J."/>
            <person name="Stange-Thomann N."/>
            <person name="Stavropoulos S."/>
            <person name="Stone C."/>
            <person name="Strader C."/>
            <person name="Tesfaye S."/>
            <person name="Thomson T."/>
            <person name="Thoulutsang Y."/>
            <person name="Thoulutsang D."/>
            <person name="Topham K."/>
            <person name="Topping I."/>
            <person name="Tsamla T."/>
            <person name="Vassiliev H."/>
            <person name="Vo A."/>
            <person name="Wangchuk T."/>
            <person name="Wangdi T."/>
            <person name="Weiand M."/>
            <person name="Wilkinson J."/>
            <person name="Wilson A."/>
            <person name="Yadav S."/>
            <person name="Young G."/>
            <person name="Yu Q."/>
            <person name="Zembek L."/>
            <person name="Zhong D."/>
            <person name="Zimmer A."/>
            <person name="Zwirko Z."/>
            <person name="Jaffe D.B."/>
            <person name="Alvarez P."/>
            <person name="Brockman W."/>
            <person name="Butler J."/>
            <person name="Chin C."/>
            <person name="Gnerre S."/>
            <person name="Grabherr M."/>
            <person name="Kleber M."/>
            <person name="Mauceli E."/>
            <person name="MacCallum I."/>
        </authorList>
    </citation>
    <scope>NUCLEOTIDE SEQUENCE [LARGE SCALE GENOMIC DNA]</scope>
    <source>
        <strain evidence="5">MSH-3 / Tucson 14011-0111.49</strain>
    </source>
</reference>
<accession>B4GWM9</accession>
<sequence length="666" mass="75900">MDLWPVNVNNHLENGPGPGPGPGPGLGRDPGQDPGQGPQPYALRVWLALAMGLMGLFSLHYARILRSVSIRGSMIVVSVICVVLCSVIRCTLGPAEVKQWLDAMLEEPWLTIHDVEATQRATRRAIKQFIATGTYVMWKTSRLLLTCLRRLHVLGSAIDLPLLTKILYAGAFVAEALANRAHAAWRGIRNQISNRLRLNRFSDFVQSGAADPSCEASHNEHKQSPTVLPEDLNGESTVPHFLDDPTSSLETYDEFVQHLKKGSLESHVICQGPDGATGRNWSGKAAPRWIDAKTEIIIEKQQQQLPNMMDEFMAELIAKLSKPIPPFDPMAAKNKQPKMECDAPIDSKKEVKVMEDLFDKMTKRILEEFVLEKKGLQEDPKAELKKEPLVEGVKELKEAMFEKIINRQEEATSIESNRPQQKEPLIEYTMKDTKQIKSPELENDFQALMADSHDKQLKTEHAPMFHNLKELEVQKKIQMEKLTKEFRAALALGIRHRQLIKEEQQTRQPIIDQESKKVTGLKAAIDSTKQIKEDSHSDPDPDRLTKKQMQEQKQEQKQEQVEQTGQKYISQEVMNQRKLEIQNGTMLENFRMMSVKLSKNCFRNCLHNLSTSLDARERACISDCMSTYIDSYRLVNRAFVTRIHAEHKKRQEQRQEQLSMSSHQKK</sequence>
<evidence type="ECO:0000313" key="4">
    <source>
        <dbReference type="EMBL" id="EDW27113.1"/>
    </source>
</evidence>
<evidence type="ECO:0000256" key="1">
    <source>
        <dbReference type="SAM" id="MobiDB-lite"/>
    </source>
</evidence>
<organism evidence="5">
    <name type="scientific">Drosophila persimilis</name>
    <name type="common">Fruit fly</name>
    <dbReference type="NCBI Taxonomy" id="7234"/>
    <lineage>
        <taxon>Eukaryota</taxon>
        <taxon>Metazoa</taxon>
        <taxon>Ecdysozoa</taxon>
        <taxon>Arthropoda</taxon>
        <taxon>Hexapoda</taxon>
        <taxon>Insecta</taxon>
        <taxon>Pterygota</taxon>
        <taxon>Neoptera</taxon>
        <taxon>Endopterygota</taxon>
        <taxon>Diptera</taxon>
        <taxon>Brachycera</taxon>
        <taxon>Muscomorpha</taxon>
        <taxon>Ephydroidea</taxon>
        <taxon>Drosophilidae</taxon>
        <taxon>Drosophila</taxon>
        <taxon>Sophophora</taxon>
    </lineage>
</organism>
<dbReference type="InterPro" id="IPR035427">
    <property type="entry name" value="Tim10-like_dom_sf"/>
</dbReference>
<keyword evidence="2" id="KW-0472">Membrane</keyword>
<feature type="transmembrane region" description="Helical" evidence="2">
    <location>
        <begin position="74"/>
        <end position="95"/>
    </location>
</feature>
<dbReference type="AlphaFoldDB" id="B4GWM9"/>